<dbReference type="Pfam" id="PF13558">
    <property type="entry name" value="SbcC_Walker_B"/>
    <property type="match status" value="1"/>
</dbReference>
<evidence type="ECO:0000256" key="1">
    <source>
        <dbReference type="SAM" id="Coils"/>
    </source>
</evidence>
<reference evidence="4" key="1">
    <citation type="submission" date="2017-07" db="EMBL/GenBank/DDBJ databases">
        <title>Comparative genome mining reveals phylogenetic distribution patterns of secondary metabolites in Amycolatopsis.</title>
        <authorList>
            <person name="Adamek M."/>
            <person name="Alanjary M."/>
            <person name="Sales-Ortells H."/>
            <person name="Goodfellow M."/>
            <person name="Bull A.T."/>
            <person name="Kalinowski J."/>
            <person name="Ziemert N."/>
        </authorList>
    </citation>
    <scope>NUCLEOTIDE SEQUENCE [LARGE SCALE GENOMIC DNA]</scope>
    <source>
        <strain evidence="4">H5</strain>
    </source>
</reference>
<dbReference type="Proteomes" id="UP000215199">
    <property type="component" value="Unassembled WGS sequence"/>
</dbReference>
<gene>
    <name evidence="3" type="ORF">CF165_42545</name>
</gene>
<name>A0A229SNR6_9PSEU</name>
<feature type="coiled-coil region" evidence="1">
    <location>
        <begin position="748"/>
        <end position="775"/>
    </location>
</feature>
<feature type="compositionally biased region" description="Low complexity" evidence="2">
    <location>
        <begin position="390"/>
        <end position="404"/>
    </location>
</feature>
<keyword evidence="1" id="KW-0175">Coiled coil</keyword>
<feature type="region of interest" description="Disordered" evidence="2">
    <location>
        <begin position="375"/>
        <end position="422"/>
    </location>
</feature>
<keyword evidence="4" id="KW-1185">Reference proteome</keyword>
<dbReference type="EMBL" id="NMUL01000060">
    <property type="protein sequence ID" value="OXM60503.1"/>
    <property type="molecule type" value="Genomic_DNA"/>
</dbReference>
<sequence length="1389" mass="153098">MTGTEASAEAVDQALSALLAGEPPQPARSRFQPLRMGLQGIWQYDDQEFVFHQGRLVLRGRNGSGKTKVLEVTSPFLLDANLTARRLDPFGSSARSMRDNLLYADRKHQIGYVWCEYGRLRKDGTPEYLTVGAGMRAQASRSGSPDSWYFLTGLRMGEDFALYDKTRTPASEKKLAELLEPQAVFTTAEAYRAAVAKQLFGLTSERYRSLVELLITLRRPKLSENFGVERLTDLLRDGLPPVDQALVDELANGFDELARDQEDLQDLVKAGKDVDRFLTVYRGYARRMVRYVAAKVRSAVTRYDDVTRDENQARESLAAAGTAVAELAARASALELARSRQHASIRALEQRPEIEQHSTLIAMEKQAAAAARQTVQAEQRLTETRRELDAAGTEAEAAGGALNEAKTELAESSAEAGERAQASGLELEHEMQAERLHTDAAAVRTVLHAVISARRAAVGNARRLLREVEQSQTAFDRAQAVRDDLVARRDESADDVARKQGAVHTAVEGVSTALVSWMDDCREHTWDEADVSALLEVVAAAGEPGAGQLFDEVRVRSVTAEDAILAERAVQDAERRSCAADHAEVAAERERVAAAEELAPPPPLVERRDRTTETLAGSPFWRLVNFAGETEESICGVVEAALLGAGALDAWVMPDGTLRGSDAFDTFLRPADPPAAGVTLAAVLRPVADADVPAAVVEAILRSIAFLPVADPDTGGAWVSADGGWSIGPLTGRTGGGAACYIGAAARAAARERELARLDIRLAELVARAERLDEVISVLDGRIAQVRLERMSCPSDEPVRAARLELDFALTATAALTADVNRATERLDARRTELTTVTGRLKSYGNEHSFAITPVALDRLEEALGDYREAVADIVALAGRVAVLRSSHTSAIGRADRLRSRREAVEAEYRMAATEAAELDAEYQARNALIGADVQRVLAELEQCRAVLRQLDQEAVVLQQLERDAAERLGEAKGRLGAVENDRKTRERQRADAVAEFERTRRLGFLNLAEIFGIETEAVNPTLTHSVDDARRAEQVLREEDSSEKGRNSARNLVDEHFRDLQRNITGPDWRPWGDNEGELFVVRVNHNGADQSVPRLREIIGDEVETRRGYLDDQERKLFAEVLLGRIGEHLRQCRVEAKTLRDRMNRLLAERPTASGLRMRLQWEPDEEAGADVAEAISLLDQQATRFLSDDARDQLVGFLADRVRQVREDDSVGDWRVHLREALDYRLWSRFRLQVQLGAGDRWTPLNDAKHQQGSGGEKAVMLQLPLFVAAAAHYEAAAKTAPRPVYLDEAFAGIDAEMRGSCLRLLTDLDLDFVLASHDEWGFHSEVPGLVTYSLFRDPSTYGVLTTPFIWDGHTRHRLDDPALAWPDPDPDPERSEEEDTVIGP</sequence>
<dbReference type="OrthoDB" id="8527901at2"/>
<feature type="coiled-coil region" evidence="1">
    <location>
        <begin position="895"/>
        <end position="961"/>
    </location>
</feature>
<comment type="caution">
    <text evidence="3">The sequence shown here is derived from an EMBL/GenBank/DDBJ whole genome shotgun (WGS) entry which is preliminary data.</text>
</comment>
<organism evidence="3 4">
    <name type="scientific">Amycolatopsis vastitatis</name>
    <dbReference type="NCBI Taxonomy" id="1905142"/>
    <lineage>
        <taxon>Bacteria</taxon>
        <taxon>Bacillati</taxon>
        <taxon>Actinomycetota</taxon>
        <taxon>Actinomycetes</taxon>
        <taxon>Pseudonocardiales</taxon>
        <taxon>Pseudonocardiaceae</taxon>
        <taxon>Amycolatopsis</taxon>
    </lineage>
</organism>
<evidence type="ECO:0000313" key="3">
    <source>
        <dbReference type="EMBL" id="OXM60503.1"/>
    </source>
</evidence>
<feature type="compositionally biased region" description="Acidic residues" evidence="2">
    <location>
        <begin position="1373"/>
        <end position="1389"/>
    </location>
</feature>
<accession>A0A229SNR6</accession>
<evidence type="ECO:0000256" key="2">
    <source>
        <dbReference type="SAM" id="MobiDB-lite"/>
    </source>
</evidence>
<feature type="region of interest" description="Disordered" evidence="2">
    <location>
        <begin position="1366"/>
        <end position="1389"/>
    </location>
</feature>
<dbReference type="RefSeq" id="WP_093953258.1">
    <property type="nucleotide sequence ID" value="NZ_NMUL01000060.1"/>
</dbReference>
<evidence type="ECO:0000313" key="4">
    <source>
        <dbReference type="Proteomes" id="UP000215199"/>
    </source>
</evidence>
<proteinExistence type="predicted"/>
<dbReference type="InterPro" id="IPR027417">
    <property type="entry name" value="P-loop_NTPase"/>
</dbReference>
<dbReference type="SUPFAM" id="SSF52540">
    <property type="entry name" value="P-loop containing nucleoside triphosphate hydrolases"/>
    <property type="match status" value="1"/>
</dbReference>
<feature type="compositionally biased region" description="Basic and acidic residues" evidence="2">
    <location>
        <begin position="380"/>
        <end position="389"/>
    </location>
</feature>
<dbReference type="NCBIfam" id="TIGR02680">
    <property type="entry name" value="TIGR02680 family protein"/>
    <property type="match status" value="1"/>
</dbReference>
<dbReference type="InterPro" id="IPR013496">
    <property type="entry name" value="CHP02680"/>
</dbReference>
<protein>
    <submittedName>
        <fullName evidence="3">TIGR02680 family protein</fullName>
    </submittedName>
</protein>